<accession>A0A4S4FRH9</accession>
<dbReference type="Proteomes" id="UP000309133">
    <property type="component" value="Unassembled WGS sequence"/>
</dbReference>
<proteinExistence type="predicted"/>
<name>A0A4S4FRH9_9MICO</name>
<gene>
    <name evidence="3" type="ORF">E6C64_00980</name>
</gene>
<dbReference type="NCBIfam" id="NF040712">
    <property type="entry name" value="SepH"/>
    <property type="match status" value="1"/>
</dbReference>
<dbReference type="Pfam" id="PF11268">
    <property type="entry name" value="DUF3071"/>
    <property type="match status" value="1"/>
</dbReference>
<evidence type="ECO:0000313" key="3">
    <source>
        <dbReference type="EMBL" id="THG32974.1"/>
    </source>
</evidence>
<feature type="compositionally biased region" description="Low complexity" evidence="1">
    <location>
        <begin position="344"/>
        <end position="354"/>
    </location>
</feature>
<dbReference type="InterPro" id="IPR021421">
    <property type="entry name" value="DUF3071"/>
</dbReference>
<feature type="compositionally biased region" description="Basic and acidic residues" evidence="1">
    <location>
        <begin position="448"/>
        <end position="461"/>
    </location>
</feature>
<feature type="compositionally biased region" description="Basic and acidic residues" evidence="1">
    <location>
        <begin position="355"/>
        <end position="364"/>
    </location>
</feature>
<dbReference type="InterPro" id="IPR047682">
    <property type="entry name" value="SepH-like"/>
</dbReference>
<evidence type="ECO:0000256" key="1">
    <source>
        <dbReference type="SAM" id="MobiDB-lite"/>
    </source>
</evidence>
<organism evidence="3 4">
    <name type="scientific">Naasia lichenicola</name>
    <dbReference type="NCBI Taxonomy" id="2565933"/>
    <lineage>
        <taxon>Bacteria</taxon>
        <taxon>Bacillati</taxon>
        <taxon>Actinomycetota</taxon>
        <taxon>Actinomycetes</taxon>
        <taxon>Micrococcales</taxon>
        <taxon>Microbacteriaceae</taxon>
        <taxon>Naasia</taxon>
    </lineage>
</organism>
<dbReference type="EMBL" id="SSSM01000001">
    <property type="protein sequence ID" value="THG32974.1"/>
    <property type="molecule type" value="Genomic_DNA"/>
</dbReference>
<reference evidence="3 4" key="1">
    <citation type="submission" date="2019-04" db="EMBL/GenBank/DDBJ databases">
        <authorList>
            <person name="Jiang L."/>
        </authorList>
    </citation>
    <scope>NUCLEOTIDE SEQUENCE [LARGE SCALE GENOMIC DNA]</scope>
    <source>
        <strain evidence="3 4">YIM 131853</strain>
    </source>
</reference>
<comment type="caution">
    <text evidence="3">The sequence shown here is derived from an EMBL/GenBank/DDBJ whole genome shotgun (WGS) entry which is preliminary data.</text>
</comment>
<dbReference type="AlphaFoldDB" id="A0A4S4FRH9"/>
<keyword evidence="4" id="KW-1185">Reference proteome</keyword>
<evidence type="ECO:0000313" key="4">
    <source>
        <dbReference type="Proteomes" id="UP000309133"/>
    </source>
</evidence>
<feature type="compositionally biased region" description="Basic and acidic residues" evidence="1">
    <location>
        <begin position="375"/>
        <end position="389"/>
    </location>
</feature>
<feature type="region of interest" description="Disordered" evidence="1">
    <location>
        <begin position="22"/>
        <end position="41"/>
    </location>
</feature>
<sequence length="520" mass="56065">MPIHFFCAVPTIGGDSLHDRLGDSKPAQPSDFCNPRATSGTPRVFPVKPHRRWHSGRIPGGRETAVETLRAIRVDDGRIVATAPDGTQFLVEVDDAIRAALRQAALRTSSLHEPTLQTGALRKVPVRDIQGYIREGLTSEEVAELTGFPVYDIRRYEGPVLAEREHVITSALAVPVQLPGGGLEAPVARFGAVIARRLEQLAARGPRWASWKDPKDGWMLKLNFTSDGVDHDARWSFDLKKAVLSPINSEATALSQQHEATGTLMPRLRALPSDEAPAARPEPRVEPIAPPSEPPAMDSSRFDSAIFDLTPREPGSRSAAARETTELPRTTQRDAPAAGTPIVGTSIISSGSESETPRSPRDVDTTEVLPGSRGAGERTAGERVDRNGDRSGPARRVEPRTGSVTPVGRDTLPPDLGETADLLDALRRRRSEREAARSTSLGAGSAFRRPEADPSDGRSDRSTGATVKMFERPTSGGTGQLPPPPRQLPNSGKGPRRGRANLPSWDEIVFGARPDDEDPA</sequence>
<feature type="region of interest" description="Disordered" evidence="1">
    <location>
        <begin position="274"/>
        <end position="520"/>
    </location>
</feature>
<protein>
    <submittedName>
        <fullName evidence="3">DUF3071 domain-containing protein</fullName>
    </submittedName>
</protein>
<evidence type="ECO:0000259" key="2">
    <source>
        <dbReference type="Pfam" id="PF11268"/>
    </source>
</evidence>
<feature type="domain" description="DUF3071" evidence="2">
    <location>
        <begin position="69"/>
        <end position="237"/>
    </location>
</feature>